<reference evidence="2 3" key="1">
    <citation type="journal article" date="2024" name="BMC Genomics">
        <title>Genome assembly of redclaw crayfish (Cherax quadricarinatus) provides insights into its immune adaptation and hypoxia tolerance.</title>
        <authorList>
            <person name="Liu Z."/>
            <person name="Zheng J."/>
            <person name="Li H."/>
            <person name="Fang K."/>
            <person name="Wang S."/>
            <person name="He J."/>
            <person name="Zhou D."/>
            <person name="Weng S."/>
            <person name="Chi M."/>
            <person name="Gu Z."/>
            <person name="He J."/>
            <person name="Li F."/>
            <person name="Wang M."/>
        </authorList>
    </citation>
    <scope>NUCLEOTIDE SEQUENCE [LARGE SCALE GENOMIC DNA]</scope>
    <source>
        <strain evidence="2">ZL_2023a</strain>
    </source>
</reference>
<name>A0AAW0XKD3_CHEQU</name>
<feature type="compositionally biased region" description="Polar residues" evidence="1">
    <location>
        <begin position="10"/>
        <end position="32"/>
    </location>
</feature>
<feature type="non-terminal residue" evidence="2">
    <location>
        <position position="108"/>
    </location>
</feature>
<evidence type="ECO:0000313" key="3">
    <source>
        <dbReference type="Proteomes" id="UP001445076"/>
    </source>
</evidence>
<dbReference type="AlphaFoldDB" id="A0AAW0XKD3"/>
<sequence>MIGCKDRGPSKNNTASAATSPSKHVGRSSSVPTERPPLTHHQHPSITQPSLDHQKLSSSTSSLNASPVHLVKSASTSTLTASTNTCKLTTRNHGRTRVASNAKDSSLE</sequence>
<dbReference type="EMBL" id="JARKIK010000039">
    <property type="protein sequence ID" value="KAK8738479.1"/>
    <property type="molecule type" value="Genomic_DNA"/>
</dbReference>
<evidence type="ECO:0000313" key="2">
    <source>
        <dbReference type="EMBL" id="KAK8738479.1"/>
    </source>
</evidence>
<comment type="caution">
    <text evidence="2">The sequence shown here is derived from an EMBL/GenBank/DDBJ whole genome shotgun (WGS) entry which is preliminary data.</text>
</comment>
<proteinExistence type="predicted"/>
<accession>A0AAW0XKD3</accession>
<evidence type="ECO:0000256" key="1">
    <source>
        <dbReference type="SAM" id="MobiDB-lite"/>
    </source>
</evidence>
<gene>
    <name evidence="2" type="ORF">OTU49_003896</name>
</gene>
<organism evidence="2 3">
    <name type="scientific">Cherax quadricarinatus</name>
    <name type="common">Australian red claw crayfish</name>
    <dbReference type="NCBI Taxonomy" id="27406"/>
    <lineage>
        <taxon>Eukaryota</taxon>
        <taxon>Metazoa</taxon>
        <taxon>Ecdysozoa</taxon>
        <taxon>Arthropoda</taxon>
        <taxon>Crustacea</taxon>
        <taxon>Multicrustacea</taxon>
        <taxon>Malacostraca</taxon>
        <taxon>Eumalacostraca</taxon>
        <taxon>Eucarida</taxon>
        <taxon>Decapoda</taxon>
        <taxon>Pleocyemata</taxon>
        <taxon>Astacidea</taxon>
        <taxon>Parastacoidea</taxon>
        <taxon>Parastacidae</taxon>
        <taxon>Cherax</taxon>
    </lineage>
</organism>
<protein>
    <submittedName>
        <fullName evidence="2">Uncharacterized protein</fullName>
    </submittedName>
</protein>
<feature type="region of interest" description="Disordered" evidence="1">
    <location>
        <begin position="1"/>
        <end position="108"/>
    </location>
</feature>
<feature type="compositionally biased region" description="Polar residues" evidence="1">
    <location>
        <begin position="98"/>
        <end position="108"/>
    </location>
</feature>
<feature type="compositionally biased region" description="Low complexity" evidence="1">
    <location>
        <begin position="73"/>
        <end position="83"/>
    </location>
</feature>
<feature type="compositionally biased region" description="Low complexity" evidence="1">
    <location>
        <begin position="56"/>
        <end position="66"/>
    </location>
</feature>
<keyword evidence="3" id="KW-1185">Reference proteome</keyword>
<dbReference type="Proteomes" id="UP001445076">
    <property type="component" value="Unassembled WGS sequence"/>
</dbReference>